<dbReference type="EMBL" id="LUKJ01000002">
    <property type="protein sequence ID" value="KZN20861.1"/>
    <property type="molecule type" value="Genomic_DNA"/>
</dbReference>
<organism evidence="1 2">
    <name type="scientific">Pseudomonas fluorescens</name>
    <dbReference type="NCBI Taxonomy" id="294"/>
    <lineage>
        <taxon>Bacteria</taxon>
        <taxon>Pseudomonadati</taxon>
        <taxon>Pseudomonadota</taxon>
        <taxon>Gammaproteobacteria</taxon>
        <taxon>Pseudomonadales</taxon>
        <taxon>Pseudomonadaceae</taxon>
        <taxon>Pseudomonas</taxon>
    </lineage>
</organism>
<comment type="caution">
    <text evidence="1">The sequence shown here is derived from an EMBL/GenBank/DDBJ whole genome shotgun (WGS) entry which is preliminary data.</text>
</comment>
<evidence type="ECO:0000313" key="1">
    <source>
        <dbReference type="EMBL" id="KZN20861.1"/>
    </source>
</evidence>
<reference evidence="1 2" key="2">
    <citation type="journal article" date="2018" name="Nature">
        <title>Mutant phenotypes for thousands of bacterial genes of unknown function.</title>
        <authorList>
            <person name="Price M.N."/>
            <person name="Wetmore K.M."/>
            <person name="Waters R.J."/>
            <person name="Callaghan M."/>
            <person name="Ray J."/>
            <person name="Liu H."/>
            <person name="Kuehl J.V."/>
            <person name="Melnyk R.A."/>
            <person name="Lamson J.S."/>
            <person name="Suh Y."/>
            <person name="Carlson H.K."/>
            <person name="Esquivel Z."/>
            <person name="Sadeeshkumar H."/>
            <person name="Chakraborty R."/>
            <person name="Zane G.M."/>
            <person name="Rubin B.E."/>
            <person name="Wall J.D."/>
            <person name="Visel A."/>
            <person name="Bristow J."/>
            <person name="Blow M.J."/>
            <person name="Arkin A.P."/>
            <person name="Deutschbauer A.M."/>
        </authorList>
    </citation>
    <scope>NUCLEOTIDE SEQUENCE [LARGE SCALE GENOMIC DNA]</scope>
    <source>
        <strain evidence="1 2">FW300-N1B4</strain>
    </source>
</reference>
<proteinExistence type="predicted"/>
<sequence length="310" mass="32907">MYTEHAKALVPGLTTLLSVDPITLEYKVFGPCCHFCPNKLIVSHYQPVVLCEVVKGGTDTVLGNPVSSPLGVGVDKNDYTTFDVRLWEIPDWAVDIAMGFQGCKMCGVAKAKSVAVPNDLTGVCALLTDKAVAAATSAANSALPSCFPKLLYSTELDPTWRTGCRDILKAQAIVGLLCNNVGSLIQIPGFETCIGTNWGPLYPRQMAGHYDNPVIQAGIAAYRALHVSRFSIGSLPFDASLSVGKLQQTAPATGVGFGAGSLMLDTEVRLGNVSLANVYSFVWWVPVVCCKPYNDVFGVCKPSIPCTPGG</sequence>
<reference evidence="2" key="1">
    <citation type="submission" date="2016-03" db="EMBL/GenBank/DDBJ databases">
        <authorList>
            <person name="Ray J."/>
            <person name="Price M."/>
            <person name="Deutschbauer A."/>
        </authorList>
    </citation>
    <scope>NUCLEOTIDE SEQUENCE [LARGE SCALE GENOMIC DNA]</scope>
    <source>
        <strain evidence="2">FW300-N1B4</strain>
    </source>
</reference>
<dbReference type="Proteomes" id="UP000076489">
    <property type="component" value="Unassembled WGS sequence"/>
</dbReference>
<name>A0A166QU48_PSEFL</name>
<dbReference type="AlphaFoldDB" id="A0A166QU48"/>
<gene>
    <name evidence="1" type="ORF">A1D17_04465</name>
</gene>
<evidence type="ECO:0000313" key="2">
    <source>
        <dbReference type="Proteomes" id="UP000076489"/>
    </source>
</evidence>
<protein>
    <recommendedName>
        <fullName evidence="3">TraU family protein</fullName>
    </recommendedName>
</protein>
<accession>A0A166QU48</accession>
<evidence type="ECO:0008006" key="3">
    <source>
        <dbReference type="Google" id="ProtNLM"/>
    </source>
</evidence>